<evidence type="ECO:0000313" key="9">
    <source>
        <dbReference type="EMBL" id="ANC67872.1"/>
    </source>
</evidence>
<feature type="transmembrane region" description="Helical" evidence="8">
    <location>
        <begin position="197"/>
        <end position="219"/>
    </location>
</feature>
<evidence type="ECO:0000256" key="7">
    <source>
        <dbReference type="ARBA" id="ARBA00023136"/>
    </source>
</evidence>
<evidence type="ECO:0000256" key="3">
    <source>
        <dbReference type="ARBA" id="ARBA00022448"/>
    </source>
</evidence>
<organism evidence="9">
    <name type="scientific">Xanthobacter autotrophicus</name>
    <dbReference type="NCBI Taxonomy" id="280"/>
    <lineage>
        <taxon>Bacteria</taxon>
        <taxon>Pseudomonadati</taxon>
        <taxon>Pseudomonadota</taxon>
        <taxon>Alphaproteobacteria</taxon>
        <taxon>Hyphomicrobiales</taxon>
        <taxon>Xanthobacteraceae</taxon>
        <taxon>Xanthobacter</taxon>
    </lineage>
</organism>
<feature type="transmembrane region" description="Helical" evidence="8">
    <location>
        <begin position="75"/>
        <end position="94"/>
    </location>
</feature>
<dbReference type="Pfam" id="PF01925">
    <property type="entry name" value="TauE"/>
    <property type="match status" value="1"/>
</dbReference>
<keyword evidence="3" id="KW-0813">Transport</keyword>
<sequence>MPDPHVLTMVLVLSAVVAVAAVLRGFTGFGFGLFAMPFASFFMDPASAVPVMLLLQLASGAVTLRSDLAAVDRSSSAAISAAGLPFVAVGAVLLHLAPQNVVRLVVGLVTIGAALALAFAPPVRTPRPSLVLTLAAGASSGFLQGLVAMGGPPLTAFYLRGWYAPATARASMTLVFSLFCAAPLLFGALTGQVAGRAFALALALLPALVIGTLIGGMIFKRRPNGHRGVALIALVLVGAMAAIRAALLLTCGW</sequence>
<dbReference type="GO" id="GO:0005886">
    <property type="term" value="C:plasma membrane"/>
    <property type="evidence" value="ECO:0007669"/>
    <property type="project" value="UniProtKB-SubCell"/>
</dbReference>
<evidence type="ECO:0000256" key="4">
    <source>
        <dbReference type="ARBA" id="ARBA00022475"/>
    </source>
</evidence>
<dbReference type="PANTHER" id="PTHR30269">
    <property type="entry name" value="TRANSMEMBRANE PROTEIN YFCA"/>
    <property type="match status" value="1"/>
</dbReference>
<proteinExistence type="inferred from homology"/>
<dbReference type="InterPro" id="IPR002781">
    <property type="entry name" value="TM_pro_TauE-like"/>
</dbReference>
<feature type="transmembrane region" description="Helical" evidence="8">
    <location>
        <begin position="171"/>
        <end position="191"/>
    </location>
</feature>
<feature type="transmembrane region" description="Helical" evidence="8">
    <location>
        <begin position="141"/>
        <end position="159"/>
    </location>
</feature>
<dbReference type="AlphaFoldDB" id="A0A168S4Z2"/>
<evidence type="ECO:0000256" key="5">
    <source>
        <dbReference type="ARBA" id="ARBA00022692"/>
    </source>
</evidence>
<comment type="similarity">
    <text evidence="2 8">Belongs to the 4-toluene sulfonate uptake permease (TSUP) (TC 2.A.102) family.</text>
</comment>
<name>A0A168S4Z2_XANAU</name>
<protein>
    <recommendedName>
        <fullName evidence="8">Probable membrane transporter protein</fullName>
    </recommendedName>
</protein>
<evidence type="ECO:0000256" key="1">
    <source>
        <dbReference type="ARBA" id="ARBA00004651"/>
    </source>
</evidence>
<accession>A0A168S4Z2</accession>
<feature type="transmembrane region" description="Helical" evidence="8">
    <location>
        <begin position="101"/>
        <end position="121"/>
    </location>
</feature>
<reference evidence="9" key="1">
    <citation type="submission" date="2016-03" db="EMBL/GenBank/DDBJ databases">
        <authorList>
            <person name="Ploux O."/>
        </authorList>
    </citation>
    <scope>NUCLEOTIDE SEQUENCE</scope>
    <source>
        <strain evidence="9">EL4</strain>
    </source>
</reference>
<feature type="transmembrane region" description="Helical" evidence="8">
    <location>
        <begin position="6"/>
        <end position="26"/>
    </location>
</feature>
<keyword evidence="7 8" id="KW-0472">Membrane</keyword>
<feature type="transmembrane region" description="Helical" evidence="8">
    <location>
        <begin position="33"/>
        <end position="55"/>
    </location>
</feature>
<evidence type="ECO:0000256" key="2">
    <source>
        <dbReference type="ARBA" id="ARBA00009142"/>
    </source>
</evidence>
<keyword evidence="5 8" id="KW-0812">Transmembrane</keyword>
<dbReference type="EMBL" id="KU922119">
    <property type="protein sequence ID" value="ANC67872.1"/>
    <property type="molecule type" value="Genomic_DNA"/>
</dbReference>
<comment type="subcellular location">
    <subcellularLocation>
        <location evidence="1 8">Cell membrane</location>
        <topology evidence="1 8">Multi-pass membrane protein</topology>
    </subcellularLocation>
</comment>
<evidence type="ECO:0000256" key="8">
    <source>
        <dbReference type="RuleBase" id="RU363041"/>
    </source>
</evidence>
<feature type="transmembrane region" description="Helical" evidence="8">
    <location>
        <begin position="231"/>
        <end position="250"/>
    </location>
</feature>
<keyword evidence="6 8" id="KW-1133">Transmembrane helix</keyword>
<keyword evidence="4 8" id="KW-1003">Cell membrane</keyword>
<dbReference type="PANTHER" id="PTHR30269:SF37">
    <property type="entry name" value="MEMBRANE TRANSPORTER PROTEIN"/>
    <property type="match status" value="1"/>
</dbReference>
<evidence type="ECO:0000256" key="6">
    <source>
        <dbReference type="ARBA" id="ARBA00022989"/>
    </source>
</evidence>
<dbReference type="InterPro" id="IPR052017">
    <property type="entry name" value="TSUP"/>
</dbReference>